<dbReference type="EMBL" id="VIGI01000011">
    <property type="protein sequence ID" value="KAB8293774.1"/>
    <property type="molecule type" value="Genomic_DNA"/>
</dbReference>
<dbReference type="GO" id="GO:0004672">
    <property type="term" value="F:protein kinase activity"/>
    <property type="evidence" value="ECO:0007669"/>
    <property type="project" value="InterPro"/>
</dbReference>
<proteinExistence type="predicted"/>
<dbReference type="PROSITE" id="PS51384">
    <property type="entry name" value="FAD_FR"/>
    <property type="match status" value="1"/>
</dbReference>
<dbReference type="InterPro" id="IPR039261">
    <property type="entry name" value="FNR_nucleotide-bd"/>
</dbReference>
<dbReference type="InterPro" id="IPR000719">
    <property type="entry name" value="Prot_kinase_dom"/>
</dbReference>
<comment type="caution">
    <text evidence="3">The sequence shown here is derived from an EMBL/GenBank/DDBJ whole genome shotgun (WGS) entry which is preliminary data.</text>
</comment>
<evidence type="ECO:0000259" key="2">
    <source>
        <dbReference type="PROSITE" id="PS51384"/>
    </source>
</evidence>
<dbReference type="OrthoDB" id="436496at2759"/>
<dbReference type="AlphaFoldDB" id="A0A5N6JX97"/>
<evidence type="ECO:0000259" key="1">
    <source>
        <dbReference type="PROSITE" id="PS50011"/>
    </source>
</evidence>
<feature type="domain" description="FAD-binding FR-type" evidence="2">
    <location>
        <begin position="342"/>
        <end position="464"/>
    </location>
</feature>
<dbReference type="PANTHER" id="PTHR42815">
    <property type="entry name" value="FAD-BINDING, PUTATIVE (AFU_ORTHOLOGUE AFUA_6G07600)-RELATED"/>
    <property type="match status" value="1"/>
</dbReference>
<reference evidence="3 4" key="1">
    <citation type="submission" date="2019-06" db="EMBL/GenBank/DDBJ databases">
        <title>Genome Sequence of the Brown Rot Fungal Pathogen Monilinia laxa.</title>
        <authorList>
            <person name="De Miccolis Angelini R.M."/>
            <person name="Landi L."/>
            <person name="Abate D."/>
            <person name="Pollastro S."/>
            <person name="Romanazzi G."/>
            <person name="Faretra F."/>
        </authorList>
    </citation>
    <scope>NUCLEOTIDE SEQUENCE [LARGE SCALE GENOMIC DNA]</scope>
    <source>
        <strain evidence="3 4">Mlax316</strain>
    </source>
</reference>
<gene>
    <name evidence="3" type="ORF">EYC80_009259</name>
</gene>
<keyword evidence="4" id="KW-1185">Reference proteome</keyword>
<dbReference type="Proteomes" id="UP000326757">
    <property type="component" value="Unassembled WGS sequence"/>
</dbReference>
<sequence length="893" mass="99199">MAFQMATEWHAGEEEMQKRLRVPQGENPTSPFLSPFAANLLTRSPLLALGTLDSSGRPWTTLWGGEPGFAWPVAQSVIAVKATIDLENDPVTEVLLGKDANGQVKREESPGRMIGGLAIDLESRKRVKLYGRMAAGALKKTAGNAVAEASLVVKIEQSLGNCPKYLNKKHIIPRLPKPTLASTTIPLPEEATDLITRSDLFFISSSNHDSDMDTNHRGGPQGFVRILSNDANGLTIVYPEYSGNRLYQTLGNLTTTPQAGLVFPDFNTGDVVYLTGRTEILAGEKATNLISHTNLAVKIYVESVRYVTDGLSFRGEEGERSPYNPPVRFLASEAAAGVKDTGRKMHAKLIEKKILSPNVGRFRFKISDADKTNRWEPGQYVAFDFKNELDIGYSHMRDDDPKSLNDDYIRTFTVSSSKDPTDTYDQFEITIRKVGVVTDFLFRHNIRSELEVPLNGFGGEFFIDQGAEGKVSFVAGGVGITPLLAQVPELDLLRFQLYWTFNSINHNFKPPIDIMAASTVHSTPIQPKYILRNPLEVDRNTNSIQLIRIKDNESFLGFPIPDKKVSNPKNPEWKTSLASAILPTAGVPISRILNHPNIIGLVDIIHTDSLAGSTKNAGITANIAVYEDMNQGSLDLILPSPENYPKFTDLAAWRALATPNPNRFSLPESLCWHVLGNINKALLWLHSGVKETDSKDDWQKHDDDWQPILIREVSPKQIWFKRTSGGATYGECKLGGFGKAVVTGFPGGKVAKSQKKEGMEWWFQSPEQLAGTEGWCPASEIWSLGATVYTMMTGIPPPQQFDFKEVVSRMSDKNYTSPLREIVTDMLSFRSSARPTTAQLVGRIEQGWEDWRETEDANGYVDWRDRSRGREVNLEGEVEEKGLPGWGIIESER</sequence>
<organism evidence="3 4">
    <name type="scientific">Monilinia laxa</name>
    <name type="common">Brown rot fungus</name>
    <name type="synonym">Sclerotinia laxa</name>
    <dbReference type="NCBI Taxonomy" id="61186"/>
    <lineage>
        <taxon>Eukaryota</taxon>
        <taxon>Fungi</taxon>
        <taxon>Dikarya</taxon>
        <taxon>Ascomycota</taxon>
        <taxon>Pezizomycotina</taxon>
        <taxon>Leotiomycetes</taxon>
        <taxon>Helotiales</taxon>
        <taxon>Sclerotiniaceae</taxon>
        <taxon>Monilinia</taxon>
    </lineage>
</organism>
<dbReference type="InterPro" id="IPR017938">
    <property type="entry name" value="Riboflavin_synthase-like_b-brl"/>
</dbReference>
<dbReference type="PROSITE" id="PS50011">
    <property type="entry name" value="PROTEIN_KINASE_DOM"/>
    <property type="match status" value="1"/>
</dbReference>
<dbReference type="SUPFAM" id="SSF56112">
    <property type="entry name" value="Protein kinase-like (PK-like)"/>
    <property type="match status" value="1"/>
</dbReference>
<dbReference type="Gene3D" id="2.30.110.10">
    <property type="entry name" value="Electron Transport, Fmn-binding Protein, Chain A"/>
    <property type="match status" value="1"/>
</dbReference>
<evidence type="ECO:0000313" key="4">
    <source>
        <dbReference type="Proteomes" id="UP000326757"/>
    </source>
</evidence>
<dbReference type="GO" id="GO:0016491">
    <property type="term" value="F:oxidoreductase activity"/>
    <property type="evidence" value="ECO:0007669"/>
    <property type="project" value="InterPro"/>
</dbReference>
<accession>A0A5N6JX97</accession>
<evidence type="ECO:0000313" key="3">
    <source>
        <dbReference type="EMBL" id="KAB8293774.1"/>
    </source>
</evidence>
<dbReference type="InterPro" id="IPR017927">
    <property type="entry name" value="FAD-bd_FR_type"/>
</dbReference>
<dbReference type="SUPFAM" id="SSF63380">
    <property type="entry name" value="Riboflavin synthase domain-like"/>
    <property type="match status" value="1"/>
</dbReference>
<feature type="domain" description="Protein kinase" evidence="1">
    <location>
        <begin position="457"/>
        <end position="849"/>
    </location>
</feature>
<name>A0A5N6JX97_MONLA</name>
<dbReference type="GO" id="GO:0005524">
    <property type="term" value="F:ATP binding"/>
    <property type="evidence" value="ECO:0007669"/>
    <property type="project" value="InterPro"/>
</dbReference>
<dbReference type="InterPro" id="IPR012349">
    <property type="entry name" value="Split_barrel_FMN-bd"/>
</dbReference>
<dbReference type="SUPFAM" id="SSF52343">
    <property type="entry name" value="Ferredoxin reductase-like, C-terminal NADP-linked domain"/>
    <property type="match status" value="1"/>
</dbReference>
<protein>
    <submittedName>
        <fullName evidence="3">Uncharacterized protein</fullName>
    </submittedName>
</protein>
<dbReference type="Gene3D" id="1.10.510.10">
    <property type="entry name" value="Transferase(Phosphotransferase) domain 1"/>
    <property type="match status" value="1"/>
</dbReference>
<dbReference type="InterPro" id="IPR011009">
    <property type="entry name" value="Kinase-like_dom_sf"/>
</dbReference>
<dbReference type="Gene3D" id="2.40.30.10">
    <property type="entry name" value="Translation factors"/>
    <property type="match status" value="1"/>
</dbReference>
<dbReference type="SUPFAM" id="SSF50475">
    <property type="entry name" value="FMN-binding split barrel"/>
    <property type="match status" value="1"/>
</dbReference>
<dbReference type="PANTHER" id="PTHR42815:SF2">
    <property type="entry name" value="FAD-BINDING, PUTATIVE (AFU_ORTHOLOGUE AFUA_6G07600)-RELATED"/>
    <property type="match status" value="1"/>
</dbReference>